<protein>
    <submittedName>
        <fullName evidence="2">Uncharacterized protein</fullName>
    </submittedName>
</protein>
<evidence type="ECO:0000313" key="3">
    <source>
        <dbReference type="Proteomes" id="UP000294847"/>
    </source>
</evidence>
<feature type="compositionally biased region" description="Low complexity" evidence="1">
    <location>
        <begin position="73"/>
        <end position="86"/>
    </location>
</feature>
<gene>
    <name evidence="2" type="ORF">PoMZ_11677</name>
</gene>
<dbReference type="VEuPathDB" id="FungiDB:M_BR32_EuGene_00022501"/>
<accession>A0A4P7NL56</accession>
<reference evidence="2 3" key="1">
    <citation type="journal article" date="2019" name="Mol. Biol. Evol.">
        <title>Blast fungal genomes show frequent chromosomal changes, gene gains and losses, and effector gene turnover.</title>
        <authorList>
            <person name="Gomez Luciano L.B."/>
            <person name="Jason Tsai I."/>
            <person name="Chuma I."/>
            <person name="Tosa Y."/>
            <person name="Chen Y.H."/>
            <person name="Li J.Y."/>
            <person name="Li M.Y."/>
            <person name="Jade Lu M.Y."/>
            <person name="Nakayashiki H."/>
            <person name="Li W.H."/>
        </authorList>
    </citation>
    <scope>NUCLEOTIDE SEQUENCE [LARGE SCALE GENOMIC DNA]</scope>
    <source>
        <strain evidence="2">MZ5-1-6</strain>
    </source>
</reference>
<sequence length="208" mass="23414">MIYHNGFWINEKARNNPFYPPKTASNGQPPNTNCRWDLEYAFDSEEESDSSGDYKGNHHDQLLLTAETLRDGTTLKGTGSGLSPTTASSTTENSRKRRKGNDCSIVPKITVTSPDGLVSYGSWDTHVRMVRLQTSPPDARLLHFEWRPARTSAEPGCQSSSLQHEQGQFTLATIDDGIARLVMKKKVNVEDRNGDDKLLDYEEYDWDD</sequence>
<dbReference type="Proteomes" id="UP000294847">
    <property type="component" value="Chromosome 5"/>
</dbReference>
<proteinExistence type="predicted"/>
<dbReference type="AlphaFoldDB" id="A0A4P7NL56"/>
<evidence type="ECO:0000313" key="2">
    <source>
        <dbReference type="EMBL" id="QBZ62790.1"/>
    </source>
</evidence>
<evidence type="ECO:0000256" key="1">
    <source>
        <dbReference type="SAM" id="MobiDB-lite"/>
    </source>
</evidence>
<name>A0A4P7NL56_PYROR</name>
<organism evidence="2 3">
    <name type="scientific">Pyricularia oryzae</name>
    <name type="common">Rice blast fungus</name>
    <name type="synonym">Magnaporthe oryzae</name>
    <dbReference type="NCBI Taxonomy" id="318829"/>
    <lineage>
        <taxon>Eukaryota</taxon>
        <taxon>Fungi</taxon>
        <taxon>Dikarya</taxon>
        <taxon>Ascomycota</taxon>
        <taxon>Pezizomycotina</taxon>
        <taxon>Sordariomycetes</taxon>
        <taxon>Sordariomycetidae</taxon>
        <taxon>Magnaporthales</taxon>
        <taxon>Pyriculariaceae</taxon>
        <taxon>Pyricularia</taxon>
    </lineage>
</organism>
<feature type="region of interest" description="Disordered" evidence="1">
    <location>
        <begin position="73"/>
        <end position="103"/>
    </location>
</feature>
<dbReference type="EMBL" id="CP034208">
    <property type="protein sequence ID" value="QBZ62790.1"/>
    <property type="molecule type" value="Genomic_DNA"/>
</dbReference>